<keyword evidence="2 6" id="KW-1003">Cell membrane</keyword>
<comment type="subcellular location">
    <subcellularLocation>
        <location evidence="1">Cell inner membrane</location>
        <topology evidence="1">Multi-pass membrane protein</topology>
    </subcellularLocation>
    <subcellularLocation>
        <location evidence="6">Cell membrane</location>
        <topology evidence="6">Multi-pass membrane protein</topology>
    </subcellularLocation>
</comment>
<reference evidence="7 8" key="1">
    <citation type="submission" date="2019-02" db="EMBL/GenBank/DDBJ databases">
        <title>Genomic Encyclopedia of Type Strains, Phase IV (KMG-IV): sequencing the most valuable type-strain genomes for metagenomic binning, comparative biology and taxonomic classification.</title>
        <authorList>
            <person name="Goeker M."/>
        </authorList>
    </citation>
    <scope>NUCLEOTIDE SEQUENCE [LARGE SCALE GENOMIC DNA]</scope>
    <source>
        <strain evidence="7 8">DSM 28825</strain>
    </source>
</reference>
<keyword evidence="6" id="KW-0050">Antiport</keyword>
<feature type="transmembrane region" description="Helical" evidence="6">
    <location>
        <begin position="111"/>
        <end position="128"/>
    </location>
</feature>
<keyword evidence="6" id="KW-0739">Sodium transport</keyword>
<feature type="transmembrane region" description="Helical" evidence="6">
    <location>
        <begin position="219"/>
        <end position="247"/>
    </location>
</feature>
<feature type="transmembrane region" description="Helical" evidence="6">
    <location>
        <begin position="21"/>
        <end position="52"/>
    </location>
</feature>
<dbReference type="EMBL" id="SHKN01000001">
    <property type="protein sequence ID" value="RZT95706.1"/>
    <property type="molecule type" value="Genomic_DNA"/>
</dbReference>
<keyword evidence="6" id="KW-0406">Ion transport</keyword>
<feature type="transmembrane region" description="Helical" evidence="6">
    <location>
        <begin position="418"/>
        <end position="438"/>
    </location>
</feature>
<feature type="transmembrane region" description="Helical" evidence="6">
    <location>
        <begin position="345"/>
        <end position="365"/>
    </location>
</feature>
<evidence type="ECO:0000256" key="4">
    <source>
        <dbReference type="ARBA" id="ARBA00022989"/>
    </source>
</evidence>
<evidence type="ECO:0000256" key="6">
    <source>
        <dbReference type="HAMAP-Rule" id="MF_01844"/>
    </source>
</evidence>
<dbReference type="AlphaFoldDB" id="A0A4Q7VHW5"/>
<keyword evidence="4 6" id="KW-1133">Transmembrane helix</keyword>
<dbReference type="InterPro" id="IPR023171">
    <property type="entry name" value="Na/H_antiporter_dom_sf"/>
</dbReference>
<feature type="transmembrane region" description="Helical" evidence="6">
    <location>
        <begin position="140"/>
        <end position="157"/>
    </location>
</feature>
<keyword evidence="3 6" id="KW-0812">Transmembrane</keyword>
<comment type="catalytic activity">
    <reaction evidence="6">
        <text>Na(+)(in) + 2 H(+)(out) = Na(+)(out) + 2 H(+)(in)</text>
        <dbReference type="Rhea" id="RHEA:29251"/>
        <dbReference type="ChEBI" id="CHEBI:15378"/>
        <dbReference type="ChEBI" id="CHEBI:29101"/>
    </reaction>
</comment>
<name>A0A4Q7VHW5_9BACT</name>
<evidence type="ECO:0000313" key="8">
    <source>
        <dbReference type="Proteomes" id="UP000293562"/>
    </source>
</evidence>
<dbReference type="OrthoDB" id="9808135at2"/>
<evidence type="ECO:0000313" key="7">
    <source>
        <dbReference type="EMBL" id="RZT95706.1"/>
    </source>
</evidence>
<comment type="function">
    <text evidence="6">Na(+)/H(+) antiporter that extrudes sodium in exchange for external protons.</text>
</comment>
<evidence type="ECO:0000256" key="3">
    <source>
        <dbReference type="ARBA" id="ARBA00022692"/>
    </source>
</evidence>
<keyword evidence="5 6" id="KW-0472">Membrane</keyword>
<keyword evidence="6" id="KW-0915">Sodium</keyword>
<dbReference type="GO" id="GO:0015385">
    <property type="term" value="F:sodium:proton antiporter activity"/>
    <property type="evidence" value="ECO:0007669"/>
    <property type="project" value="UniProtKB-UniRule"/>
</dbReference>
<feature type="transmembrane region" description="Helical" evidence="6">
    <location>
        <begin position="166"/>
        <end position="187"/>
    </location>
</feature>
<dbReference type="GO" id="GO:0005886">
    <property type="term" value="C:plasma membrane"/>
    <property type="evidence" value="ECO:0007669"/>
    <property type="project" value="UniProtKB-SubCell"/>
</dbReference>
<dbReference type="RefSeq" id="WP_130305644.1">
    <property type="nucleotide sequence ID" value="NZ_SHKN01000001.1"/>
</dbReference>
<feature type="transmembrane region" description="Helical" evidence="6">
    <location>
        <begin position="385"/>
        <end position="406"/>
    </location>
</feature>
<accession>A0A4Q7VHW5</accession>
<dbReference type="NCBIfam" id="TIGR00773">
    <property type="entry name" value="NhaA"/>
    <property type="match status" value="1"/>
</dbReference>
<feature type="transmembrane region" description="Helical" evidence="6">
    <location>
        <begin position="315"/>
        <end position="333"/>
    </location>
</feature>
<feature type="transmembrane region" description="Helical" evidence="6">
    <location>
        <begin position="72"/>
        <end position="90"/>
    </location>
</feature>
<sequence length="444" mass="48702">MIQFLKKKLPLDRIKDPLVEFVKLEAFGGIVLMTFTLLALGLANSIFGDAFIAHWEKYFGVHFGDWELSKTLIHWINDGLMAIFFFVVGLEIKREMLTGGLSSLKNATLPIFAAVGGMLIPALIYVFFNREGVGTHGWGIPMATDIAFALGILILLGDRIPVSLKLLLTSIAIVDDIGAVIVIALFYTSEIDWMYLIYGGGIYALLWGLNMLKIRSIPVYLLLGLLLWYVLLKSGVHATLAGILLALTIPARANCNVIEFVKSGTSLLTQMSKIPDKSTVAEKDKHVQSSIETIEDNCKEVISPLQRLEHALHPWVAYFIVPLFAFANAGIFIDHQLLNQVFEPISLGIILGLFLGKPLGIYLFAFVGVRLGFAQKPIDVCWTQILGIGFLGGIGFTMSFFVSQLAFSDAAVLSLAKVAVLIASVLSGVIGFLILKYFSNNQTN</sequence>
<dbReference type="PANTHER" id="PTHR30341">
    <property type="entry name" value="SODIUM ION/PROTON ANTIPORTER NHAA-RELATED"/>
    <property type="match status" value="1"/>
</dbReference>
<gene>
    <name evidence="6" type="primary">nhaA</name>
    <name evidence="7" type="ORF">EV201_0330</name>
</gene>
<dbReference type="Gene3D" id="1.20.1530.10">
    <property type="entry name" value="Na+/H+ antiporter like domain"/>
    <property type="match status" value="1"/>
</dbReference>
<keyword evidence="6" id="KW-0813">Transport</keyword>
<comment type="caution">
    <text evidence="7">The sequence shown here is derived from an EMBL/GenBank/DDBJ whole genome shotgun (WGS) entry which is preliminary data.</text>
</comment>
<evidence type="ECO:0000256" key="2">
    <source>
        <dbReference type="ARBA" id="ARBA00022475"/>
    </source>
</evidence>
<evidence type="ECO:0000256" key="1">
    <source>
        <dbReference type="ARBA" id="ARBA00004429"/>
    </source>
</evidence>
<dbReference type="GO" id="GO:0006885">
    <property type="term" value="P:regulation of pH"/>
    <property type="evidence" value="ECO:0007669"/>
    <property type="project" value="UniProtKB-UniRule"/>
</dbReference>
<proteinExistence type="inferred from homology"/>
<dbReference type="Pfam" id="PF06965">
    <property type="entry name" value="Na_H_antiport_1"/>
    <property type="match status" value="1"/>
</dbReference>
<organism evidence="7 8">
    <name type="scientific">Ancylomarina subtilis</name>
    <dbReference type="NCBI Taxonomy" id="1639035"/>
    <lineage>
        <taxon>Bacteria</taxon>
        <taxon>Pseudomonadati</taxon>
        <taxon>Bacteroidota</taxon>
        <taxon>Bacteroidia</taxon>
        <taxon>Marinilabiliales</taxon>
        <taxon>Marinifilaceae</taxon>
        <taxon>Ancylomarina</taxon>
    </lineage>
</organism>
<evidence type="ECO:0000256" key="5">
    <source>
        <dbReference type="ARBA" id="ARBA00023136"/>
    </source>
</evidence>
<comment type="similarity">
    <text evidence="6">Belongs to the NhaA Na(+)/H(+) (TC 2.A.33) antiporter family.</text>
</comment>
<dbReference type="Proteomes" id="UP000293562">
    <property type="component" value="Unassembled WGS sequence"/>
</dbReference>
<protein>
    <recommendedName>
        <fullName evidence="6">Na(+)/H(+) antiporter NhaA</fullName>
    </recommendedName>
    <alternativeName>
        <fullName evidence="6">Sodium/proton antiporter NhaA</fullName>
    </alternativeName>
</protein>
<dbReference type="HAMAP" id="MF_01844">
    <property type="entry name" value="NhaA"/>
    <property type="match status" value="1"/>
</dbReference>
<dbReference type="PANTHER" id="PTHR30341:SF0">
    <property type="entry name" value="NA(+)_H(+) ANTIPORTER NHAA"/>
    <property type="match status" value="1"/>
</dbReference>
<dbReference type="InterPro" id="IPR004670">
    <property type="entry name" value="NhaA"/>
</dbReference>
<keyword evidence="8" id="KW-1185">Reference proteome</keyword>
<feature type="transmembrane region" description="Helical" evidence="6">
    <location>
        <begin position="193"/>
        <end position="212"/>
    </location>
</feature>